<dbReference type="InterPro" id="IPR036964">
    <property type="entry name" value="RASGEF_cat_dom_sf"/>
</dbReference>
<dbReference type="CDD" id="cd06224">
    <property type="entry name" value="REM"/>
    <property type="match status" value="1"/>
</dbReference>
<dbReference type="Gene3D" id="1.10.840.10">
    <property type="entry name" value="Ras guanine-nucleotide exchange factors catalytic domain"/>
    <property type="match status" value="1"/>
</dbReference>
<sequence length="1718" mass="189258">MTSARIPPSTSTKSSARQPTRPPQQYSPQRKDVARSPVFLRTAPRDATKARRPLVTARKGNDRSAAPRTAWKPSTPNLSTPKTKPLLPVMERKSQEDKATVRRQRNNSDVERCDITPDGGSSGREGRQFTVGNVGNNGRIYLRPTLRPAHQRYPQPHFVFPMTPPQTAGLGTPTNDKVRREDALHIGHLQGSRWTPNQGPSTPTTQPLHSLLLDDRQTSMAGHRRAMSDSTISGSIAARESDPGAFKIVVTQPGEEHRPRTVEDLDTKKPPHLEISIPSWKMGTPRFSVQGTPFIRGSSYAPTEELRSSVHSPLDRSGGLTPRYRSSIGSKRPGSFMVPQGRHSDSRQSQLMSPVGFSPSHAPRQTYMSPYIDVTPSMFDALTFKPACDDRAVVRYSSSTGAVTAATPPRLVAEITSPSFLDYELLSDFFLTFRAYLEPMHLLKMLFARMRWALARDDEVGMVVRVRTFVALRHWILNYFVEDFVCEYDMRISFCNLLNSLIDDISQDSKGRRVQHKILAELKKCWRRVCAQFWDGPEFEANLPPEAPIAPGGIPGHRNPSLDPGFWQKYLDNGPPQLDNVLTPLPTNPPDVETSFFRDVARAGDNQVHEAGPRPGTPENQMTGRDTTKQTQVSPTSISSADVLSCSLPSRTLKSSSPASTNTLGAHPVDPSSIYNSSEPVATTPRALAGKRVRAQYSHKHSGSQSDSLREHSISLEQLLQKNTETLLSLPYAGSLVRGNVLPPGQAFVEVLSPASGYAGSRQTTVFQPYPEDPDMDTGTASAMSGQGMRKLIGSVRRALSTRGQDVSPTQENFNIDPIGPRGVTTNRLPGTAIVPQARLKTDSSRPPVRIDLLGAGVVEDFKRVIREDAAAEAALRCYHGSIPSTPSTVREPGGKNMEYSTARTDSLLRVSRDENTRPISEGALSTGSKSIVIIDDTLHVPNEFSSMAGALNVFNTSVEAFAESFMPQGADPTPPSTPPGRMTDIPRRSSHLLGQHMPYSARSLDALPPFVPDLNSLAGGSDPRPSQDTARPSLDGPPFETTQKTPSPGMARESMGLVDVVNSDYSRARVEVFSLGVITEKPKRKLSLLSTKSSKPIMRPSFEAEAQKLANLPDDDDDGGVESALLKLEGKYQKRPLRLSREPSKSLLRDLEDTNRDSSAPQHDMNLRLEKKKHRQEHIVEEGVMPPAPPAEESPDLSQSSFLHVSDKGRSLRDEVGSFLSDASNGSYSSIPLLQRGMSDEGRTSQAEWTNRSVLQGPEEDGTSSDARNDENEHRSYEFIKKSESIEKIKPGDTMPTARERSNTGESHQSFLNIDSDDDDELSSELSDNPLDDDDDELDAFLPTQRGAALTQAQTTASRPNPTATQASRLGGEPSPPLTMAQALAMNPETANVPELHSAQIWGPDKPLPPTPGYTPKFGQSGPALNSKPSPDPSGACEGLRNAAANEEEAKRKYAAHLPFILAFDSEVLAQQFTLIEKDALDEIDWKELIEMQWKNADNNDCRSWVQFLRDADARGVEVVIARFNIVVKWAISEIVLTQDIEERARCIIKYIHIAAHCRRYRNFATMSQIAVALTSVEVGRLTKTWKMVPAHDMRTLHELEVLIYPTRNFYALRAEMEGGGGLTSAEMGCIPFVGIYTHDLIFNAQRPSEIASSPTTAPLINFERCRIAAGVVKTLLRLLEASTRYNFQPIEGITERCLWMSALSDSEIRQHSEHLQ</sequence>
<feature type="compositionally biased region" description="Polar residues" evidence="3">
    <location>
        <begin position="618"/>
        <end position="664"/>
    </location>
</feature>
<dbReference type="PANTHER" id="PTHR23113">
    <property type="entry name" value="GUANINE NUCLEOTIDE EXCHANGE FACTOR"/>
    <property type="match status" value="1"/>
</dbReference>
<feature type="domain" description="Ras-GEF" evidence="4">
    <location>
        <begin position="1466"/>
        <end position="1714"/>
    </location>
</feature>
<feature type="compositionally biased region" description="Basic and acidic residues" evidence="3">
    <location>
        <begin position="1140"/>
        <end position="1157"/>
    </location>
</feature>
<feature type="compositionally biased region" description="Polar residues" evidence="3">
    <location>
        <begin position="1"/>
        <end position="28"/>
    </location>
</feature>
<organism evidence="6 7">
    <name type="scientific">Cytospora paraplurivora</name>
    <dbReference type="NCBI Taxonomy" id="2898453"/>
    <lineage>
        <taxon>Eukaryota</taxon>
        <taxon>Fungi</taxon>
        <taxon>Dikarya</taxon>
        <taxon>Ascomycota</taxon>
        <taxon>Pezizomycotina</taxon>
        <taxon>Sordariomycetes</taxon>
        <taxon>Sordariomycetidae</taxon>
        <taxon>Diaporthales</taxon>
        <taxon>Cytosporaceae</taxon>
        <taxon>Cytospora</taxon>
    </lineage>
</organism>
<feature type="region of interest" description="Disordered" evidence="3">
    <location>
        <begin position="1"/>
        <end position="132"/>
    </location>
</feature>
<name>A0AAN9YLG1_9PEZI</name>
<comment type="caution">
    <text evidence="6">The sequence shown here is derived from an EMBL/GenBank/DDBJ whole genome shotgun (WGS) entry which is preliminary data.</text>
</comment>
<dbReference type="PANTHER" id="PTHR23113:SF363">
    <property type="entry name" value="PROTEIN SON OF SEVENLESS"/>
    <property type="match status" value="1"/>
</dbReference>
<dbReference type="GO" id="GO:0005886">
    <property type="term" value="C:plasma membrane"/>
    <property type="evidence" value="ECO:0007669"/>
    <property type="project" value="TreeGrafter"/>
</dbReference>
<keyword evidence="7" id="KW-1185">Reference proteome</keyword>
<evidence type="ECO:0000256" key="2">
    <source>
        <dbReference type="PROSITE-ProRule" id="PRU00168"/>
    </source>
</evidence>
<feature type="region of interest" description="Disordered" evidence="3">
    <location>
        <begin position="605"/>
        <end position="683"/>
    </location>
</feature>
<protein>
    <submittedName>
        <fullName evidence="6">Guanine nucleotide exchange factor lte1</fullName>
    </submittedName>
</protein>
<feature type="region of interest" description="Disordered" evidence="3">
    <location>
        <begin position="764"/>
        <end position="783"/>
    </location>
</feature>
<dbReference type="GO" id="GO:0007265">
    <property type="term" value="P:Ras protein signal transduction"/>
    <property type="evidence" value="ECO:0007669"/>
    <property type="project" value="TreeGrafter"/>
</dbReference>
<evidence type="ECO:0000256" key="3">
    <source>
        <dbReference type="SAM" id="MobiDB-lite"/>
    </source>
</evidence>
<dbReference type="InterPro" id="IPR001895">
    <property type="entry name" value="RASGEF_cat_dom"/>
</dbReference>
<dbReference type="PROSITE" id="PS50009">
    <property type="entry name" value="RASGEF_CAT"/>
    <property type="match status" value="1"/>
</dbReference>
<feature type="compositionally biased region" description="Polar residues" evidence="3">
    <location>
        <begin position="1352"/>
        <end position="1369"/>
    </location>
</feature>
<evidence type="ECO:0000259" key="5">
    <source>
        <dbReference type="PROSITE" id="PS50212"/>
    </source>
</evidence>
<dbReference type="SUPFAM" id="SSF48366">
    <property type="entry name" value="Ras GEF"/>
    <property type="match status" value="1"/>
</dbReference>
<feature type="region of interest" description="Disordered" evidence="3">
    <location>
        <begin position="1408"/>
        <end position="1440"/>
    </location>
</feature>
<dbReference type="InterPro" id="IPR008937">
    <property type="entry name" value="Ras-like_GEF"/>
</dbReference>
<feature type="compositionally biased region" description="Basic residues" evidence="3">
    <location>
        <begin position="691"/>
        <end position="702"/>
    </location>
</feature>
<feature type="compositionally biased region" description="Acidic residues" evidence="3">
    <location>
        <begin position="1331"/>
        <end position="1340"/>
    </location>
</feature>
<feature type="compositionally biased region" description="Polar residues" evidence="3">
    <location>
        <begin position="72"/>
        <end position="82"/>
    </location>
</feature>
<evidence type="ECO:0000313" key="7">
    <source>
        <dbReference type="Proteomes" id="UP001320245"/>
    </source>
</evidence>
<feature type="region of interest" description="Disordered" evidence="3">
    <location>
        <begin position="299"/>
        <end position="360"/>
    </location>
</feature>
<dbReference type="InterPro" id="IPR000651">
    <property type="entry name" value="Ras-like_Gua-exchang_fac_N"/>
</dbReference>
<feature type="compositionally biased region" description="Polar residues" evidence="3">
    <location>
        <begin position="1245"/>
        <end position="1255"/>
    </location>
</feature>
<dbReference type="SMART" id="SM00147">
    <property type="entry name" value="RasGEF"/>
    <property type="match status" value="1"/>
</dbReference>
<dbReference type="SMART" id="SM00229">
    <property type="entry name" value="RasGEFN"/>
    <property type="match status" value="1"/>
</dbReference>
<dbReference type="Pfam" id="PF00617">
    <property type="entry name" value="RasGEF"/>
    <property type="match status" value="1"/>
</dbReference>
<feature type="region of interest" description="Disordered" evidence="3">
    <location>
        <begin position="1013"/>
        <end position="1055"/>
    </location>
</feature>
<dbReference type="EMBL" id="JAJSPL020000005">
    <property type="protein sequence ID" value="KAK7746720.1"/>
    <property type="molecule type" value="Genomic_DNA"/>
</dbReference>
<dbReference type="InterPro" id="IPR023578">
    <property type="entry name" value="Ras_GEF_dom_sf"/>
</dbReference>
<dbReference type="Proteomes" id="UP001320245">
    <property type="component" value="Unassembled WGS sequence"/>
</dbReference>
<dbReference type="Pfam" id="PF00618">
    <property type="entry name" value="RasGEF_N"/>
    <property type="match status" value="1"/>
</dbReference>
<evidence type="ECO:0000259" key="4">
    <source>
        <dbReference type="PROSITE" id="PS50009"/>
    </source>
</evidence>
<reference evidence="6 7" key="1">
    <citation type="journal article" date="2023" name="PLoS ONE">
        <title>Cytospora paraplurivora sp. nov. isolated from orchards with fruit tree decline syndrome in Ontario, Canada.</title>
        <authorList>
            <person name="Ilyukhin E."/>
            <person name="Nguyen H.D.T."/>
            <person name="Castle A.J."/>
            <person name="Ellouze W."/>
        </authorList>
    </citation>
    <scope>NUCLEOTIDE SEQUENCE [LARGE SCALE GENOMIC DNA]</scope>
    <source>
        <strain evidence="6 7">FDS-564</strain>
    </source>
</reference>
<evidence type="ECO:0000256" key="1">
    <source>
        <dbReference type="ARBA" id="ARBA00022658"/>
    </source>
</evidence>
<feature type="compositionally biased region" description="Basic and acidic residues" evidence="3">
    <location>
        <begin position="1268"/>
        <end position="1292"/>
    </location>
</feature>
<gene>
    <name evidence="6" type="primary">LTE1</name>
    <name evidence="6" type="ORF">SLS53_001907</name>
</gene>
<feature type="region of interest" description="Disordered" evidence="3">
    <location>
        <begin position="967"/>
        <end position="988"/>
    </location>
</feature>
<feature type="compositionally biased region" description="Polar residues" evidence="3">
    <location>
        <begin position="802"/>
        <end position="814"/>
    </location>
</feature>
<feature type="compositionally biased region" description="Polar residues" evidence="3">
    <location>
        <begin position="1305"/>
        <end position="1314"/>
    </location>
</feature>
<dbReference type="GO" id="GO:0005085">
    <property type="term" value="F:guanyl-nucleotide exchange factor activity"/>
    <property type="evidence" value="ECO:0007669"/>
    <property type="project" value="UniProtKB-KW"/>
</dbReference>
<evidence type="ECO:0000313" key="6">
    <source>
        <dbReference type="EMBL" id="KAK7746720.1"/>
    </source>
</evidence>
<keyword evidence="1 2" id="KW-0344">Guanine-nucleotide releasing factor</keyword>
<feature type="region of interest" description="Disordered" evidence="3">
    <location>
        <begin position="1218"/>
        <end position="1376"/>
    </location>
</feature>
<feature type="compositionally biased region" description="Basic and acidic residues" evidence="3">
    <location>
        <begin position="90"/>
        <end position="115"/>
    </location>
</feature>
<feature type="domain" description="N-terminal Ras-GEF" evidence="5">
    <location>
        <begin position="399"/>
        <end position="526"/>
    </location>
</feature>
<dbReference type="Gene3D" id="1.20.870.10">
    <property type="entry name" value="Son of sevenless (SoS) protein Chain: S domain 1"/>
    <property type="match status" value="1"/>
</dbReference>
<proteinExistence type="predicted"/>
<dbReference type="PROSITE" id="PS50212">
    <property type="entry name" value="RASGEF_NTER"/>
    <property type="match status" value="1"/>
</dbReference>
<accession>A0AAN9YLG1</accession>
<feature type="compositionally biased region" description="Polar residues" evidence="3">
    <location>
        <begin position="1222"/>
        <end position="1233"/>
    </location>
</feature>
<feature type="region of interest" description="Disordered" evidence="3">
    <location>
        <begin position="691"/>
        <end position="710"/>
    </location>
</feature>
<feature type="region of interest" description="Disordered" evidence="3">
    <location>
        <begin position="1137"/>
        <end position="1176"/>
    </location>
</feature>
<feature type="region of interest" description="Disordered" evidence="3">
    <location>
        <begin position="802"/>
        <end position="831"/>
    </location>
</feature>